<evidence type="ECO:0000256" key="14">
    <source>
        <dbReference type="ARBA" id="ARBA00042865"/>
    </source>
</evidence>
<gene>
    <name evidence="15" type="ORF">J2W48_002622</name>
</gene>
<keyword evidence="7" id="KW-0256">Endoplasmic reticulum</keyword>
<evidence type="ECO:0000256" key="3">
    <source>
        <dbReference type="ARBA" id="ARBA00022676"/>
    </source>
</evidence>
<evidence type="ECO:0000256" key="10">
    <source>
        <dbReference type="ARBA" id="ARBA00023034"/>
    </source>
</evidence>
<evidence type="ECO:0000256" key="6">
    <source>
        <dbReference type="ARBA" id="ARBA00022723"/>
    </source>
</evidence>
<evidence type="ECO:0000256" key="13">
    <source>
        <dbReference type="ARBA" id="ARBA00023180"/>
    </source>
</evidence>
<protein>
    <recommendedName>
        <fullName evidence="14">Peptide O-xylosyltransferase</fullName>
    </recommendedName>
</protein>
<evidence type="ECO:0000256" key="1">
    <source>
        <dbReference type="ARBA" id="ARBA00004323"/>
    </source>
</evidence>
<evidence type="ECO:0000256" key="5">
    <source>
        <dbReference type="ARBA" id="ARBA00022692"/>
    </source>
</evidence>
<evidence type="ECO:0000256" key="12">
    <source>
        <dbReference type="ARBA" id="ARBA00023157"/>
    </source>
</evidence>
<organism evidence="15 16">
    <name type="scientific">Flavobacterium piscis</name>
    <dbReference type="NCBI Taxonomy" id="1114874"/>
    <lineage>
        <taxon>Bacteria</taxon>
        <taxon>Pseudomonadati</taxon>
        <taxon>Bacteroidota</taxon>
        <taxon>Flavobacteriia</taxon>
        <taxon>Flavobacteriales</taxon>
        <taxon>Flavobacteriaceae</taxon>
        <taxon>Flavobacterium</taxon>
    </lineage>
</organism>
<proteinExistence type="predicted"/>
<reference evidence="15 16" key="1">
    <citation type="submission" date="2023-07" db="EMBL/GenBank/DDBJ databases">
        <title>Sorghum-associated microbial communities from plants grown in Nebraska, USA.</title>
        <authorList>
            <person name="Schachtman D."/>
        </authorList>
    </citation>
    <scope>NUCLEOTIDE SEQUENCE [LARGE SCALE GENOMIC DNA]</scope>
    <source>
        <strain evidence="15 16">4129</strain>
    </source>
</reference>
<evidence type="ECO:0000256" key="9">
    <source>
        <dbReference type="ARBA" id="ARBA00022989"/>
    </source>
</evidence>
<comment type="subcellular location">
    <subcellularLocation>
        <location evidence="2">Endoplasmic reticulum membrane</location>
        <topology evidence="2">Single-pass type II membrane protein</topology>
    </subcellularLocation>
    <subcellularLocation>
        <location evidence="1">Golgi apparatus membrane</location>
        <topology evidence="1">Single-pass type II membrane protein</topology>
    </subcellularLocation>
</comment>
<keyword evidence="10" id="KW-0333">Golgi apparatus</keyword>
<accession>A0ABU1Y8W2</accession>
<dbReference type="Proteomes" id="UP001269081">
    <property type="component" value="Unassembled WGS sequence"/>
</dbReference>
<keyword evidence="8" id="KW-0735">Signal-anchor</keyword>
<evidence type="ECO:0000313" key="15">
    <source>
        <dbReference type="EMBL" id="MDR7210672.1"/>
    </source>
</evidence>
<evidence type="ECO:0000256" key="7">
    <source>
        <dbReference type="ARBA" id="ARBA00022824"/>
    </source>
</evidence>
<keyword evidence="4" id="KW-0808">Transferase</keyword>
<dbReference type="PANTHER" id="PTHR46025">
    <property type="entry name" value="XYLOSYLTRANSFERASE OXT"/>
    <property type="match status" value="1"/>
</dbReference>
<keyword evidence="6" id="KW-0479">Metal-binding</keyword>
<dbReference type="RefSeq" id="WP_310281950.1">
    <property type="nucleotide sequence ID" value="NZ_JAVDWQ010000008.1"/>
</dbReference>
<evidence type="ECO:0000256" key="4">
    <source>
        <dbReference type="ARBA" id="ARBA00022679"/>
    </source>
</evidence>
<keyword evidence="3" id="KW-0328">Glycosyltransferase</keyword>
<dbReference type="Pfam" id="PF02485">
    <property type="entry name" value="Branch"/>
    <property type="match status" value="1"/>
</dbReference>
<keyword evidence="5" id="KW-0812">Transmembrane</keyword>
<keyword evidence="12" id="KW-1015">Disulfide bond</keyword>
<evidence type="ECO:0000256" key="11">
    <source>
        <dbReference type="ARBA" id="ARBA00023136"/>
    </source>
</evidence>
<keyword evidence="13" id="KW-0325">Glycoprotein</keyword>
<dbReference type="PANTHER" id="PTHR46025:SF3">
    <property type="entry name" value="XYLOSYLTRANSFERASE OXT"/>
    <property type="match status" value="1"/>
</dbReference>
<keyword evidence="9" id="KW-1133">Transmembrane helix</keyword>
<dbReference type="InterPro" id="IPR003406">
    <property type="entry name" value="Glyco_trans_14"/>
</dbReference>
<sequence>MPRHKIAYLIQAHADPENLQRLINALDDDNDFFIHIDRKSEINSFYQLLKEKKNVFFMEGTDRIKVYWGGFSQVKATLNLIEKCLLQNCINDSDYLKIMLISGADYPIKSNEELRDYLLKFKKVNFIRGMNVTEANTKKYNYCLCNYLFFDFFLINKTVTKFVRKILNILGSAFIKKNNYVVDNNGNKIDVFHGSSWWALNLDVIEYIHAYSKKNDNLKNYFRYSLAADEKYFHTIFFNSSFSTTNISKGSEPYIPATYAFSNLHIIDPSLSKWFDEKDFNTIKVSDRFFVRKVSTKNSKKLLDLIDDELL</sequence>
<evidence type="ECO:0000256" key="2">
    <source>
        <dbReference type="ARBA" id="ARBA00004648"/>
    </source>
</evidence>
<name>A0ABU1Y8W2_9FLAO</name>
<dbReference type="InterPro" id="IPR043538">
    <property type="entry name" value="XYLT"/>
</dbReference>
<comment type="caution">
    <text evidence="15">The sequence shown here is derived from an EMBL/GenBank/DDBJ whole genome shotgun (WGS) entry which is preliminary data.</text>
</comment>
<keyword evidence="16" id="KW-1185">Reference proteome</keyword>
<evidence type="ECO:0000256" key="8">
    <source>
        <dbReference type="ARBA" id="ARBA00022968"/>
    </source>
</evidence>
<evidence type="ECO:0000313" key="16">
    <source>
        <dbReference type="Proteomes" id="UP001269081"/>
    </source>
</evidence>
<dbReference type="EMBL" id="JAVDWQ010000008">
    <property type="protein sequence ID" value="MDR7210672.1"/>
    <property type="molecule type" value="Genomic_DNA"/>
</dbReference>
<keyword evidence="11" id="KW-0472">Membrane</keyword>